<keyword evidence="2" id="KW-1185">Reference proteome</keyword>
<accession>A0A7X0B0K7</accession>
<dbReference type="RefSeq" id="WP_184803247.1">
    <property type="nucleotide sequence ID" value="NZ_JACIIZ010000010.1"/>
</dbReference>
<name>A0A7X0B0K7_9PROT</name>
<dbReference type="EMBL" id="JACIIZ010000010">
    <property type="protein sequence ID" value="MBB6253142.1"/>
    <property type="molecule type" value="Genomic_DNA"/>
</dbReference>
<evidence type="ECO:0000313" key="2">
    <source>
        <dbReference type="Proteomes" id="UP000539175"/>
    </source>
</evidence>
<gene>
    <name evidence="1" type="ORF">FHS74_003711</name>
</gene>
<reference evidence="1 2" key="1">
    <citation type="submission" date="2020-08" db="EMBL/GenBank/DDBJ databases">
        <title>Genomic Encyclopedia of Type Strains, Phase IV (KMG-IV): sequencing the most valuable type-strain genomes for metagenomic binning, comparative biology and taxonomic classification.</title>
        <authorList>
            <person name="Goeker M."/>
        </authorList>
    </citation>
    <scope>NUCLEOTIDE SEQUENCE [LARGE SCALE GENOMIC DNA]</scope>
    <source>
        <strain evidence="1 2">DSM 22198</strain>
    </source>
</reference>
<dbReference type="AlphaFoldDB" id="A0A7X0B0K7"/>
<dbReference type="Proteomes" id="UP000539175">
    <property type="component" value="Unassembled WGS sequence"/>
</dbReference>
<proteinExistence type="predicted"/>
<evidence type="ECO:0000313" key="1">
    <source>
        <dbReference type="EMBL" id="MBB6253142.1"/>
    </source>
</evidence>
<comment type="caution">
    <text evidence="1">The sequence shown here is derived from an EMBL/GenBank/DDBJ whole genome shotgun (WGS) entry which is preliminary data.</text>
</comment>
<organism evidence="1 2">
    <name type="scientific">Nitrospirillum iridis</name>
    <dbReference type="NCBI Taxonomy" id="765888"/>
    <lineage>
        <taxon>Bacteria</taxon>
        <taxon>Pseudomonadati</taxon>
        <taxon>Pseudomonadota</taxon>
        <taxon>Alphaproteobacteria</taxon>
        <taxon>Rhodospirillales</taxon>
        <taxon>Azospirillaceae</taxon>
        <taxon>Nitrospirillum</taxon>
    </lineage>
</organism>
<sequence>MSSGTRPDQVTEEILRYFLRNPMAADSLEGIARWRLLNETVYRKVDETRVALAWLVDQAFLTETTMTGIDPVYRFNAEKRQAAETLLRTAKPRGEAPCL</sequence>
<protein>
    <submittedName>
        <fullName evidence="1">Uncharacterized protein</fullName>
    </submittedName>
</protein>